<keyword evidence="9" id="KW-1185">Reference proteome</keyword>
<dbReference type="SUPFAM" id="SSF53067">
    <property type="entry name" value="Actin-like ATPase domain"/>
    <property type="match status" value="2"/>
</dbReference>
<evidence type="ECO:0000256" key="4">
    <source>
        <dbReference type="ARBA" id="ARBA00022490"/>
    </source>
</evidence>
<dbReference type="GO" id="GO:0005829">
    <property type="term" value="C:cytosol"/>
    <property type="evidence" value="ECO:0007669"/>
    <property type="project" value="TreeGrafter"/>
</dbReference>
<dbReference type="Gene3D" id="3.30.420.40">
    <property type="match status" value="2"/>
</dbReference>
<sequence length="232" mass="23617">MNILALDTATEACSAALQVAGRTLARFEIAGRTHTEKLVPMVHGLLAEAGIGFAQLDGYVCGVGPGSFAGVRIGVSFVKGLALAHDRPVVDVSSLAMLARPPLALGAQQVTCAIDARMNEVYVAAYRRSADGSPEALLDEQVCAPADVPAVAGAAVAVGSGWGSYESALRAAVGADLSAIDAAALPTAADALALALPRFAVGTTISAAALLPRYLRNKVALTLNEQRAARRG</sequence>
<evidence type="ECO:0000256" key="5">
    <source>
        <dbReference type="ARBA" id="ARBA00022694"/>
    </source>
</evidence>
<reference evidence="8" key="1">
    <citation type="submission" date="2020-03" db="EMBL/GenBank/DDBJ databases">
        <title>Solimonas marina sp. nov., isolated from deep seawater of the Pacific Ocean.</title>
        <authorList>
            <person name="Liu X."/>
            <person name="Lai Q."/>
            <person name="Sun F."/>
            <person name="Gai Y."/>
            <person name="Li G."/>
            <person name="Shao Z."/>
        </authorList>
    </citation>
    <scope>NUCLEOTIDE SEQUENCE</scope>
    <source>
        <strain evidence="8">C16B3</strain>
    </source>
</reference>
<evidence type="ECO:0000313" key="9">
    <source>
        <dbReference type="Proteomes" id="UP000653472"/>
    </source>
</evidence>
<keyword evidence="4" id="KW-0963">Cytoplasm</keyword>
<evidence type="ECO:0000256" key="3">
    <source>
        <dbReference type="ARBA" id="ARBA00019012"/>
    </source>
</evidence>
<comment type="similarity">
    <text evidence="2">Belongs to the KAE1 / TsaD family. TsaB subfamily.</text>
</comment>
<protein>
    <recommendedName>
        <fullName evidence="3">tRNA threonylcarbamoyladenosine biosynthesis protein TsaB</fullName>
    </recommendedName>
    <alternativeName>
        <fullName evidence="6">t(6)A37 threonylcarbamoyladenosine biosynthesis protein TsaB</fullName>
    </alternativeName>
</protein>
<evidence type="ECO:0000259" key="7">
    <source>
        <dbReference type="Pfam" id="PF00814"/>
    </source>
</evidence>
<dbReference type="EMBL" id="JAAVXB010000004">
    <property type="protein sequence ID" value="NKF22563.1"/>
    <property type="molecule type" value="Genomic_DNA"/>
</dbReference>
<dbReference type="PANTHER" id="PTHR11735:SF11">
    <property type="entry name" value="TRNA THREONYLCARBAMOYLADENOSINE BIOSYNTHESIS PROTEIN TSAB"/>
    <property type="match status" value="1"/>
</dbReference>
<dbReference type="CDD" id="cd24032">
    <property type="entry name" value="ASKHA_NBD_TsaB"/>
    <property type="match status" value="1"/>
</dbReference>
<organism evidence="8 9">
    <name type="scientific">Solimonas marina</name>
    <dbReference type="NCBI Taxonomy" id="2714601"/>
    <lineage>
        <taxon>Bacteria</taxon>
        <taxon>Pseudomonadati</taxon>
        <taxon>Pseudomonadota</taxon>
        <taxon>Gammaproteobacteria</taxon>
        <taxon>Nevskiales</taxon>
        <taxon>Nevskiaceae</taxon>
        <taxon>Solimonas</taxon>
    </lineage>
</organism>
<dbReference type="InterPro" id="IPR043129">
    <property type="entry name" value="ATPase_NBD"/>
</dbReference>
<dbReference type="Pfam" id="PF00814">
    <property type="entry name" value="TsaD"/>
    <property type="match status" value="1"/>
</dbReference>
<dbReference type="PANTHER" id="PTHR11735">
    <property type="entry name" value="TRNA N6-ADENOSINE THREONYLCARBAMOYLTRANSFERASE"/>
    <property type="match status" value="1"/>
</dbReference>
<evidence type="ECO:0000256" key="1">
    <source>
        <dbReference type="ARBA" id="ARBA00004496"/>
    </source>
</evidence>
<dbReference type="FunFam" id="3.30.420.40:FF:000097">
    <property type="entry name" value="tRNA threonylcarbamoyladenosine biosynthesis protein TsaB"/>
    <property type="match status" value="1"/>
</dbReference>
<dbReference type="NCBIfam" id="TIGR03725">
    <property type="entry name" value="T6A_YeaZ"/>
    <property type="match status" value="1"/>
</dbReference>
<dbReference type="InterPro" id="IPR022496">
    <property type="entry name" value="T6A_TsaB"/>
</dbReference>
<evidence type="ECO:0000256" key="2">
    <source>
        <dbReference type="ARBA" id="ARBA00010493"/>
    </source>
</evidence>
<dbReference type="AlphaFoldDB" id="A0A969WAQ4"/>
<evidence type="ECO:0000256" key="6">
    <source>
        <dbReference type="ARBA" id="ARBA00032446"/>
    </source>
</evidence>
<gene>
    <name evidence="8" type="primary">tsaB</name>
    <name evidence="8" type="ORF">G7Y82_09545</name>
</gene>
<dbReference type="InterPro" id="IPR000905">
    <property type="entry name" value="Gcp-like_dom"/>
</dbReference>
<comment type="caution">
    <text evidence="8">The sequence shown here is derived from an EMBL/GenBank/DDBJ whole genome shotgun (WGS) entry which is preliminary data.</text>
</comment>
<dbReference type="Proteomes" id="UP000653472">
    <property type="component" value="Unassembled WGS sequence"/>
</dbReference>
<keyword evidence="5" id="KW-0819">tRNA processing</keyword>
<comment type="subcellular location">
    <subcellularLocation>
        <location evidence="1">Cytoplasm</location>
    </subcellularLocation>
</comment>
<proteinExistence type="inferred from homology"/>
<evidence type="ECO:0000313" key="8">
    <source>
        <dbReference type="EMBL" id="NKF22563.1"/>
    </source>
</evidence>
<accession>A0A969WAQ4</accession>
<dbReference type="GO" id="GO:0002949">
    <property type="term" value="P:tRNA threonylcarbamoyladenosine modification"/>
    <property type="evidence" value="ECO:0007669"/>
    <property type="project" value="InterPro"/>
</dbReference>
<name>A0A969WAQ4_9GAMM</name>
<feature type="domain" description="Gcp-like" evidence="7">
    <location>
        <begin position="28"/>
        <end position="149"/>
    </location>
</feature>
<dbReference type="RefSeq" id="WP_168147810.1">
    <property type="nucleotide sequence ID" value="NZ_JAAVXB010000004.1"/>
</dbReference>